<evidence type="ECO:0000256" key="1">
    <source>
        <dbReference type="ARBA" id="ARBA00001974"/>
    </source>
</evidence>
<dbReference type="Gene3D" id="2.40.110.10">
    <property type="entry name" value="Butyryl-CoA Dehydrogenase, subunit A, domain 2"/>
    <property type="match status" value="1"/>
</dbReference>
<evidence type="ECO:0000259" key="6">
    <source>
        <dbReference type="Pfam" id="PF02770"/>
    </source>
</evidence>
<feature type="domain" description="Acyl-CoA dehydrogenase/oxidase C-terminal" evidence="5">
    <location>
        <begin position="236"/>
        <end position="358"/>
    </location>
</feature>
<dbReference type="Pfam" id="PF02771">
    <property type="entry name" value="Acyl-CoA_dh_N"/>
    <property type="match status" value="1"/>
</dbReference>
<proteinExistence type="inferred from homology"/>
<feature type="domain" description="Acyl-CoA dehydrogenase/oxidase N-terminal" evidence="7">
    <location>
        <begin position="16"/>
        <end position="84"/>
    </location>
</feature>
<dbReference type="InterPro" id="IPR036250">
    <property type="entry name" value="AcylCo_DH-like_C"/>
</dbReference>
<comment type="similarity">
    <text evidence="2">Belongs to the acyl-CoA dehydrogenase family.</text>
</comment>
<dbReference type="InterPro" id="IPR037069">
    <property type="entry name" value="AcylCoA_DH/ox_N_sf"/>
</dbReference>
<comment type="cofactor">
    <cofactor evidence="1">
        <name>FAD</name>
        <dbReference type="ChEBI" id="CHEBI:57692"/>
    </cofactor>
</comment>
<evidence type="ECO:0000259" key="5">
    <source>
        <dbReference type="Pfam" id="PF00441"/>
    </source>
</evidence>
<evidence type="ECO:0000256" key="4">
    <source>
        <dbReference type="ARBA" id="ARBA00022827"/>
    </source>
</evidence>
<dbReference type="AlphaFoldDB" id="A0A381PN47"/>
<evidence type="ECO:0008006" key="9">
    <source>
        <dbReference type="Google" id="ProtNLM"/>
    </source>
</evidence>
<feature type="domain" description="Acyl-CoA oxidase/dehydrogenase middle" evidence="6">
    <location>
        <begin position="140"/>
        <end position="213"/>
    </location>
</feature>
<dbReference type="EMBL" id="UINC01001015">
    <property type="protein sequence ID" value="SUZ67547.1"/>
    <property type="molecule type" value="Genomic_DNA"/>
</dbReference>
<gene>
    <name evidence="8" type="ORF">METZ01_LOCUS20401</name>
</gene>
<evidence type="ECO:0000259" key="7">
    <source>
        <dbReference type="Pfam" id="PF02771"/>
    </source>
</evidence>
<keyword evidence="4" id="KW-0274">FAD</keyword>
<dbReference type="InterPro" id="IPR006091">
    <property type="entry name" value="Acyl-CoA_Oxase/DH_mid-dom"/>
</dbReference>
<reference evidence="8" key="1">
    <citation type="submission" date="2018-05" db="EMBL/GenBank/DDBJ databases">
        <authorList>
            <person name="Lanie J.A."/>
            <person name="Ng W.-L."/>
            <person name="Kazmierczak K.M."/>
            <person name="Andrzejewski T.M."/>
            <person name="Davidsen T.M."/>
            <person name="Wayne K.J."/>
            <person name="Tettelin H."/>
            <person name="Glass J.I."/>
            <person name="Rusch D."/>
            <person name="Podicherti R."/>
            <person name="Tsui H.-C.T."/>
            <person name="Winkler M.E."/>
        </authorList>
    </citation>
    <scope>NUCLEOTIDE SEQUENCE</scope>
</reference>
<dbReference type="Gene3D" id="1.10.540.10">
    <property type="entry name" value="Acyl-CoA dehydrogenase/oxidase, N-terminal domain"/>
    <property type="match status" value="1"/>
</dbReference>
<dbReference type="PIRSF" id="PIRSF016578">
    <property type="entry name" value="HsaA"/>
    <property type="match status" value="1"/>
</dbReference>
<dbReference type="SUPFAM" id="SSF47203">
    <property type="entry name" value="Acyl-CoA dehydrogenase C-terminal domain-like"/>
    <property type="match status" value="1"/>
</dbReference>
<dbReference type="InterPro" id="IPR046373">
    <property type="entry name" value="Acyl-CoA_Oxase/DH_mid-dom_sf"/>
</dbReference>
<dbReference type="GO" id="GO:0050660">
    <property type="term" value="F:flavin adenine dinucleotide binding"/>
    <property type="evidence" value="ECO:0007669"/>
    <property type="project" value="InterPro"/>
</dbReference>
<dbReference type="SUPFAM" id="SSF56645">
    <property type="entry name" value="Acyl-CoA dehydrogenase NM domain-like"/>
    <property type="match status" value="1"/>
</dbReference>
<dbReference type="CDD" id="cd00567">
    <property type="entry name" value="ACAD"/>
    <property type="match status" value="1"/>
</dbReference>
<dbReference type="PANTHER" id="PTHR43884:SF12">
    <property type="entry name" value="ISOVALERYL-COA DEHYDROGENASE, MITOCHONDRIAL-RELATED"/>
    <property type="match status" value="1"/>
</dbReference>
<dbReference type="InterPro" id="IPR009100">
    <property type="entry name" value="AcylCoA_DH/oxidase_NM_dom_sf"/>
</dbReference>
<dbReference type="Pfam" id="PF02770">
    <property type="entry name" value="Acyl-CoA_dh_M"/>
    <property type="match status" value="1"/>
</dbReference>
<evidence type="ECO:0000256" key="2">
    <source>
        <dbReference type="ARBA" id="ARBA00009347"/>
    </source>
</evidence>
<dbReference type="GO" id="GO:0003995">
    <property type="term" value="F:acyl-CoA dehydrogenase activity"/>
    <property type="evidence" value="ECO:0007669"/>
    <property type="project" value="TreeGrafter"/>
</dbReference>
<dbReference type="InterPro" id="IPR009075">
    <property type="entry name" value="AcylCo_DH/oxidase_C"/>
</dbReference>
<dbReference type="InterPro" id="IPR013786">
    <property type="entry name" value="AcylCoA_DH/ox_N"/>
</dbReference>
<sequence>MELVERIAAIGPRFSERAATHDREASFPTDNWNDLANEGFLGLCAPTEFGGLGGDFVTYALVSEELGRHCATTALTFNMHTATALLAGWIADQLEVNDEQQAHLDRTRPGLWEGMCRDHVIHSQPFSEGRTPGSGAPIGTSAKAVDGGYQVTGTKIFASLSGVADIHNVVALVEGDDRTRLLGVPADAEGVEIVGDWDPLGMRGTDSRDLVLTEAFVPEDNEVLPPGVFDAMARRFPYFYMTLSFTYLGLMRAILDLTRQYLRGELGVESRRDNHVKQAGWAEMQMIYDKAQSLTYRVLGETTVDPTNIALRRAWTATVAIMEGAPEMASLAIRVCGGRSMLRPNKLEQHYRDARCGATMLPWSVEVSLDRIGKHDLYDN</sequence>
<dbReference type="Pfam" id="PF00441">
    <property type="entry name" value="Acyl-CoA_dh_1"/>
    <property type="match status" value="1"/>
</dbReference>
<keyword evidence="3" id="KW-0285">Flavoprotein</keyword>
<name>A0A381PN47_9ZZZZ</name>
<dbReference type="Gene3D" id="1.20.140.10">
    <property type="entry name" value="Butyryl-CoA Dehydrogenase, subunit A, domain 3"/>
    <property type="match status" value="1"/>
</dbReference>
<organism evidence="8">
    <name type="scientific">marine metagenome</name>
    <dbReference type="NCBI Taxonomy" id="408172"/>
    <lineage>
        <taxon>unclassified sequences</taxon>
        <taxon>metagenomes</taxon>
        <taxon>ecological metagenomes</taxon>
    </lineage>
</organism>
<dbReference type="PANTHER" id="PTHR43884">
    <property type="entry name" value="ACYL-COA DEHYDROGENASE"/>
    <property type="match status" value="1"/>
</dbReference>
<accession>A0A381PN47</accession>
<protein>
    <recommendedName>
        <fullName evidence="9">Acyl-CoA dehydrogenase</fullName>
    </recommendedName>
</protein>
<evidence type="ECO:0000313" key="8">
    <source>
        <dbReference type="EMBL" id="SUZ67547.1"/>
    </source>
</evidence>
<evidence type="ECO:0000256" key="3">
    <source>
        <dbReference type="ARBA" id="ARBA00022630"/>
    </source>
</evidence>